<evidence type="ECO:0000256" key="5">
    <source>
        <dbReference type="ARBA" id="ARBA00023163"/>
    </source>
</evidence>
<keyword evidence="4" id="KW-0805">Transcription regulation</keyword>
<dbReference type="CDD" id="cd05524">
    <property type="entry name" value="Bromo_polybromo_I"/>
    <property type="match status" value="1"/>
</dbReference>
<feature type="region of interest" description="Disordered" evidence="8">
    <location>
        <begin position="343"/>
        <end position="390"/>
    </location>
</feature>
<dbReference type="SMART" id="SM00297">
    <property type="entry name" value="BROMO"/>
    <property type="match status" value="6"/>
</dbReference>
<feature type="region of interest" description="Disordered" evidence="8">
    <location>
        <begin position="174"/>
        <end position="197"/>
    </location>
</feature>
<dbReference type="GO" id="GO:0006368">
    <property type="term" value="P:transcription elongation by RNA polymerase II"/>
    <property type="evidence" value="ECO:0007669"/>
    <property type="project" value="TreeGrafter"/>
</dbReference>
<feature type="region of interest" description="Disordered" evidence="8">
    <location>
        <begin position="516"/>
        <end position="578"/>
    </location>
</feature>
<feature type="region of interest" description="Disordered" evidence="8">
    <location>
        <begin position="313"/>
        <end position="332"/>
    </location>
</feature>
<evidence type="ECO:0000256" key="8">
    <source>
        <dbReference type="SAM" id="MobiDB-lite"/>
    </source>
</evidence>
<dbReference type="InterPro" id="IPR018359">
    <property type="entry name" value="Bromodomain_CS"/>
</dbReference>
<dbReference type="InterPro" id="IPR001025">
    <property type="entry name" value="BAH_dom"/>
</dbReference>
<keyword evidence="12" id="KW-1185">Reference proteome</keyword>
<dbReference type="PANTHER" id="PTHR16062">
    <property type="entry name" value="SWI/SNF-RELATED"/>
    <property type="match status" value="1"/>
</dbReference>
<comment type="subcellular location">
    <subcellularLocation>
        <location evidence="1">Nucleus</location>
    </subcellularLocation>
</comment>
<dbReference type="GO" id="GO:0016514">
    <property type="term" value="C:SWI/SNF complex"/>
    <property type="evidence" value="ECO:0007669"/>
    <property type="project" value="TreeGrafter"/>
</dbReference>
<gene>
    <name evidence="11" type="ORF">AFUS01_LOCUS34642</name>
</gene>
<dbReference type="GO" id="GO:0003682">
    <property type="term" value="F:chromatin binding"/>
    <property type="evidence" value="ECO:0007669"/>
    <property type="project" value="InterPro"/>
</dbReference>
<dbReference type="Pfam" id="PF00439">
    <property type="entry name" value="Bromodomain"/>
    <property type="match status" value="5"/>
</dbReference>
<feature type="domain" description="Bromo" evidence="9">
    <location>
        <begin position="615"/>
        <end position="685"/>
    </location>
</feature>
<keyword evidence="6" id="KW-0539">Nucleus</keyword>
<feature type="compositionally biased region" description="Low complexity" evidence="8">
    <location>
        <begin position="529"/>
        <end position="541"/>
    </location>
</feature>
<accession>A0A8J2PWK0</accession>
<feature type="domain" description="Bromo" evidence="9">
    <location>
        <begin position="55"/>
        <end position="125"/>
    </location>
</feature>
<comment type="caution">
    <text evidence="11">The sequence shown here is derived from an EMBL/GenBank/DDBJ whole genome shotgun (WGS) entry which is preliminary data.</text>
</comment>
<dbReference type="CDD" id="cd05517">
    <property type="entry name" value="Bromo_polybromo_II"/>
    <property type="match status" value="1"/>
</dbReference>
<evidence type="ECO:0000256" key="2">
    <source>
        <dbReference type="ARBA" id="ARBA00022737"/>
    </source>
</evidence>
<evidence type="ECO:0000259" key="9">
    <source>
        <dbReference type="PROSITE" id="PS50014"/>
    </source>
</evidence>
<dbReference type="PROSITE" id="PS51038">
    <property type="entry name" value="BAH"/>
    <property type="match status" value="1"/>
</dbReference>
<dbReference type="PROSITE" id="PS00633">
    <property type="entry name" value="BROMODOMAIN_1"/>
    <property type="match status" value="3"/>
</dbReference>
<dbReference type="FunFam" id="1.20.920.10:FF:000045">
    <property type="entry name" value="protein polybromo-1"/>
    <property type="match status" value="1"/>
</dbReference>
<dbReference type="FunFam" id="1.20.920.10:FF:000006">
    <property type="entry name" value="protein polybromo-1 isoform X1"/>
    <property type="match status" value="1"/>
</dbReference>
<feature type="compositionally biased region" description="Acidic residues" evidence="8">
    <location>
        <begin position="348"/>
        <end position="386"/>
    </location>
</feature>
<dbReference type="SMART" id="SM00439">
    <property type="entry name" value="BAH"/>
    <property type="match status" value="1"/>
</dbReference>
<dbReference type="PROSITE" id="PS50014">
    <property type="entry name" value="BROMODOMAIN_2"/>
    <property type="match status" value="5"/>
</dbReference>
<dbReference type="GO" id="GO:0016586">
    <property type="term" value="C:RSC-type complex"/>
    <property type="evidence" value="ECO:0007669"/>
    <property type="project" value="InterPro"/>
</dbReference>
<dbReference type="EMBL" id="CAJVCH010533057">
    <property type="protein sequence ID" value="CAG7824490.1"/>
    <property type="molecule type" value="Genomic_DNA"/>
</dbReference>
<feature type="domain" description="BAH" evidence="10">
    <location>
        <begin position="1029"/>
        <end position="1150"/>
    </location>
</feature>
<evidence type="ECO:0000256" key="3">
    <source>
        <dbReference type="ARBA" id="ARBA00022853"/>
    </source>
</evidence>
<keyword evidence="3" id="KW-0156">Chromatin regulator</keyword>
<dbReference type="InterPro" id="IPR001487">
    <property type="entry name" value="Bromodomain"/>
</dbReference>
<reference evidence="11" key="1">
    <citation type="submission" date="2021-06" db="EMBL/GenBank/DDBJ databases">
        <authorList>
            <person name="Hodson N. C."/>
            <person name="Mongue J. A."/>
            <person name="Jaron S. K."/>
        </authorList>
    </citation>
    <scope>NUCLEOTIDE SEQUENCE</scope>
</reference>
<evidence type="ECO:0000256" key="7">
    <source>
        <dbReference type="PROSITE-ProRule" id="PRU00035"/>
    </source>
</evidence>
<feature type="domain" description="Bromo" evidence="9">
    <location>
        <begin position="739"/>
        <end position="809"/>
    </location>
</feature>
<dbReference type="FunFam" id="1.20.920.10:FF:000064">
    <property type="entry name" value="Polybromo 1"/>
    <property type="match status" value="1"/>
</dbReference>
<keyword evidence="7" id="KW-0103">Bromodomain</keyword>
<feature type="region of interest" description="Disordered" evidence="8">
    <location>
        <begin position="1"/>
        <end position="21"/>
    </location>
</feature>
<evidence type="ECO:0008006" key="13">
    <source>
        <dbReference type="Google" id="ProtNLM"/>
    </source>
</evidence>
<evidence type="ECO:0000256" key="6">
    <source>
        <dbReference type="ARBA" id="ARBA00023242"/>
    </source>
</evidence>
<evidence type="ECO:0000313" key="12">
    <source>
        <dbReference type="Proteomes" id="UP000708208"/>
    </source>
</evidence>
<keyword evidence="2" id="KW-0677">Repeat</keyword>
<dbReference type="OrthoDB" id="10009055at2759"/>
<feature type="compositionally biased region" description="Low complexity" evidence="8">
    <location>
        <begin position="183"/>
        <end position="192"/>
    </location>
</feature>
<evidence type="ECO:0000313" key="11">
    <source>
        <dbReference type="EMBL" id="CAG7824490.1"/>
    </source>
</evidence>
<proteinExistence type="predicted"/>
<protein>
    <recommendedName>
        <fullName evidence="13">Protein polybromo-1</fullName>
    </recommendedName>
</protein>
<feature type="domain" description="Bromo" evidence="9">
    <location>
        <begin position="400"/>
        <end position="470"/>
    </location>
</feature>
<name>A0A8J2PWK0_9HEXA</name>
<dbReference type="Proteomes" id="UP000708208">
    <property type="component" value="Unassembled WGS sequence"/>
</dbReference>
<keyword evidence="5" id="KW-0804">Transcription</keyword>
<evidence type="ECO:0000256" key="4">
    <source>
        <dbReference type="ARBA" id="ARBA00023015"/>
    </source>
</evidence>
<dbReference type="AlphaFoldDB" id="A0A8J2PWK0"/>
<organism evidence="11 12">
    <name type="scientific">Allacma fusca</name>
    <dbReference type="NCBI Taxonomy" id="39272"/>
    <lineage>
        <taxon>Eukaryota</taxon>
        <taxon>Metazoa</taxon>
        <taxon>Ecdysozoa</taxon>
        <taxon>Arthropoda</taxon>
        <taxon>Hexapoda</taxon>
        <taxon>Collembola</taxon>
        <taxon>Symphypleona</taxon>
        <taxon>Sminthuridae</taxon>
        <taxon>Allacma</taxon>
    </lineage>
</organism>
<dbReference type="PANTHER" id="PTHR16062:SF19">
    <property type="entry name" value="PROTEIN POLYBROMO-1"/>
    <property type="match status" value="1"/>
</dbReference>
<evidence type="ECO:0000256" key="1">
    <source>
        <dbReference type="ARBA" id="ARBA00004123"/>
    </source>
</evidence>
<dbReference type="InterPro" id="IPR037382">
    <property type="entry name" value="Rsc/polybromo"/>
</dbReference>
<dbReference type="GO" id="GO:0006338">
    <property type="term" value="P:chromatin remodeling"/>
    <property type="evidence" value="ECO:0007669"/>
    <property type="project" value="InterPro"/>
</dbReference>
<dbReference type="Pfam" id="PF01426">
    <property type="entry name" value="BAH"/>
    <property type="match status" value="1"/>
</dbReference>
<feature type="domain" description="Bromo" evidence="9">
    <location>
        <begin position="222"/>
        <end position="292"/>
    </location>
</feature>
<evidence type="ECO:0000259" key="10">
    <source>
        <dbReference type="PROSITE" id="PS51038"/>
    </source>
</evidence>
<feature type="compositionally biased region" description="Polar residues" evidence="8">
    <location>
        <begin position="567"/>
        <end position="578"/>
    </location>
</feature>
<sequence>MSSTASVASRGEDDTASLDLDYQPELKRKKVARCTDPTEQCQQLYDIIRNHKKEDGTVLCEAFIRAPKRRQEPAYYEVVNNVMDMLRIQQKIKMEEYEDIEQMSADVDLMVQNAKAFYKKSSQENKDACDLWDFFIESKCRLFDQDSQSDDGKGKIILKMGKLARRAAAVEARKPINQELDGGETSESSTTTDRQDDSLIDGTVSAALEELFSAVMVATDTDGRLLHSVFQLLPSKKRYPTYYNLIENPIDLKMIATKIQTGDYNALAELEKDLLLMCRNACLFNEPGSQIYKDAKSLKKIVTTKRVDIEHGRTANYGATPGKTSERIRNRKLRSGLSHSAITAALQYEEDEDEDEEMEEIEEEQEDEEMADEDVGDEEEDEEDPGDSTNPMWILYETVANVPSSDPFKRLPSKRYYPDYYSEIKNPISLSKIRLKIKNKEYLNLTQVQADMNVMFENAKAYNRPDSHLYKTAVKLQKLMQIKVQELLTIDDDSESEDPPIIAKSSLGNIAIVCNPVESDSDTNPGTGSNNSSFNEASNSSFTPLVASKSPSPVKKTKAKTVKEPNVITTPGPSFNKTKAQIKDEKNANLTSPKELLRRRFTTLYRTLVDYQEPDNRVPITIFMEKPSKKLYPSYYKIITEPIDMLTIENNIKIDKYGTTDELLKDFNLMFDNCRLYNEEGSMIYEDANKLEKLLLDKIKELGPEVGFRTKPKKFKKNPVLTQKMRKYLDIVRDNRDAKGRQLSFIFQKLPSKMEYPEYYEVIKNPIDMDRMYQKLKTNMYESLDHLAQDLMTMFNNAYKFNEPDSQIYKDALVLQRLALQTKLNLSEDDDGIPDVRTAVREIILSVFTSVYHHQDEEGRCYTDTLAELPEFDELEGQRFRGLTLDLIKSRMDRGYYKRLDAFQKDVFLCLERCRNLSRSDSQLFEDSIELQSYFIRIRDEICDHGKVLRSPALKYTKADLDKSVEVLREDKKKNEIPLEDPASLAVKKEEVAASSSSQSESYNEQTYNIGDFVYIRPTTGPGYNNPESTASEGSFSGIVASKLSTLKPNVVVIQKLWTEPDGTKMFEGIYFFRPDQTYHIPTRKFLQKELFRSEIRSSHQLSEIIGKCWVMTVKGKEYFHYAPEGYGDEDVYVCEYRYSSRGRCFTKLKTWAFSSDRVQLVPRPKSLEPVRVASIFRDRVEKHKEDLLSIEEDVLEKIPKEEFQYSLLL</sequence>